<sequence>MEVEDPQESVDVSVVFALCSGRGRCGLAYVDLDEPERVLRVSDFMDPNFCQLDRLKQQLLAPSGATRSGLCLVPSRSPAELLKAAARPLGEEAASEPFPTATVKAGDFEAEAGQVRLQQLFASLGEDAYRINPLVALERNEQLLRAAGGLLRFLEQNRILLGDLEGQWQGPMVQDVRIFSPEDTVFVDSQTMIALQIFQEQQKFLLRSSKPREGLSLYGLLEPLAASSAGRAMLRRWLNQPSRDRELLQRRFGAVEHLLSLLAGPNAELARQLHRELMQIQDLPRLLSRMHRCYNFDNMSDWRSLITTLHHMSTLLGLLQNPQLKGGLPDLAGQHVLSDVQAAERLLQRVVDWDASGAGEFDASLVRVQSGVDQSLDELRHQHANIDQHLTKIARLERRRLSHLGDRISLEGILFHYFPQLGFHCSIPDEQLEEQPAVAPDWRFQFEGYGRFFYKCDMARRLDCEVGDLVIQARKVELEILMQLLSRLRVLEPRLRAVFTRLAELDVLLAFAGAALQHRWRRPKLAENAAGRLHVVRGRHPLVEAVGGGKHGFVPNSTEIGVEDEGNDMHRVQVITGANLAGKSVYLKQVGLITFMAHVGCFVPADEAELGVCDFIFSRIQSCETASTQCSSFTMDLCQLSLALQHATEASLVLLDEFGKGTRAADGVALLGATVEYLCRLPRGPKVLLTTHFTEIFRLNLVSETERYLQLSHLRVLPAKETEGDQDEEGPSIAYLYQLVEGCCEKSFGLDCARQAGLHPEVLSRAQQILSSIEAGRPIERVSVDEKDLARSWGVIRRLCALDTEDEIAAKAFLAHVAQEHLLGQLGG</sequence>
<evidence type="ECO:0000256" key="4">
    <source>
        <dbReference type="ARBA" id="ARBA00023125"/>
    </source>
</evidence>
<name>A0AA36HM53_9DINO</name>
<dbReference type="Pfam" id="PF00488">
    <property type="entry name" value="MutS_V"/>
    <property type="match status" value="1"/>
</dbReference>
<evidence type="ECO:0000256" key="2">
    <source>
        <dbReference type="ARBA" id="ARBA00022741"/>
    </source>
</evidence>
<dbReference type="SMART" id="SM00533">
    <property type="entry name" value="MUTSd"/>
    <property type="match status" value="1"/>
</dbReference>
<dbReference type="GO" id="GO:0005634">
    <property type="term" value="C:nucleus"/>
    <property type="evidence" value="ECO:0007669"/>
    <property type="project" value="TreeGrafter"/>
</dbReference>
<gene>
    <name evidence="6" type="ORF">EVOR1521_LOCUS1959</name>
</gene>
<evidence type="ECO:0000256" key="1">
    <source>
        <dbReference type="ARBA" id="ARBA00006271"/>
    </source>
</evidence>
<dbReference type="AlphaFoldDB" id="A0AA36HM53"/>
<evidence type="ECO:0000313" key="7">
    <source>
        <dbReference type="Proteomes" id="UP001178507"/>
    </source>
</evidence>
<feature type="domain" description="DNA mismatch repair proteins mutS family" evidence="5">
    <location>
        <begin position="651"/>
        <end position="667"/>
    </location>
</feature>
<dbReference type="InterPro" id="IPR036187">
    <property type="entry name" value="DNA_mismatch_repair_MutS_sf"/>
</dbReference>
<dbReference type="PIRSF" id="PIRSF005813">
    <property type="entry name" value="MSH2"/>
    <property type="match status" value="1"/>
</dbReference>
<keyword evidence="2" id="KW-0547">Nucleotide-binding</keyword>
<dbReference type="InterPro" id="IPR007696">
    <property type="entry name" value="DNA_mismatch_repair_MutS_core"/>
</dbReference>
<protein>
    <recommendedName>
        <fullName evidence="5">DNA mismatch repair proteins mutS family domain-containing protein</fullName>
    </recommendedName>
</protein>
<dbReference type="InterPro" id="IPR000432">
    <property type="entry name" value="DNA_mismatch_repair_MutS_C"/>
</dbReference>
<keyword evidence="3" id="KW-0067">ATP-binding</keyword>
<dbReference type="Proteomes" id="UP001178507">
    <property type="component" value="Unassembled WGS sequence"/>
</dbReference>
<comment type="caution">
    <text evidence="6">The sequence shown here is derived from an EMBL/GenBank/DDBJ whole genome shotgun (WGS) entry which is preliminary data.</text>
</comment>
<dbReference type="Pfam" id="PF05192">
    <property type="entry name" value="MutS_III"/>
    <property type="match status" value="1"/>
</dbReference>
<dbReference type="InterPro" id="IPR027417">
    <property type="entry name" value="P-loop_NTPase"/>
</dbReference>
<dbReference type="InterPro" id="IPR045076">
    <property type="entry name" value="MutS"/>
</dbReference>
<dbReference type="InterPro" id="IPR011184">
    <property type="entry name" value="DNA_mismatch_repair_Msh2"/>
</dbReference>
<dbReference type="GO" id="GO:0140664">
    <property type="term" value="F:ATP-dependent DNA damage sensor activity"/>
    <property type="evidence" value="ECO:0007669"/>
    <property type="project" value="InterPro"/>
</dbReference>
<dbReference type="EMBL" id="CAUJNA010000094">
    <property type="protein sequence ID" value="CAJ1371696.1"/>
    <property type="molecule type" value="Genomic_DNA"/>
</dbReference>
<comment type="similarity">
    <text evidence="1">Belongs to the DNA mismatch repair MutS family.</text>
</comment>
<evidence type="ECO:0000256" key="3">
    <source>
        <dbReference type="ARBA" id="ARBA00022840"/>
    </source>
</evidence>
<dbReference type="Gene3D" id="3.40.50.300">
    <property type="entry name" value="P-loop containing nucleotide triphosphate hydrolases"/>
    <property type="match status" value="1"/>
</dbReference>
<dbReference type="GO" id="GO:0005524">
    <property type="term" value="F:ATP binding"/>
    <property type="evidence" value="ECO:0007669"/>
    <property type="project" value="UniProtKB-KW"/>
</dbReference>
<dbReference type="SUPFAM" id="SSF48334">
    <property type="entry name" value="DNA repair protein MutS, domain III"/>
    <property type="match status" value="1"/>
</dbReference>
<keyword evidence="4" id="KW-0238">DNA-binding</keyword>
<reference evidence="6" key="1">
    <citation type="submission" date="2023-08" db="EMBL/GenBank/DDBJ databases">
        <authorList>
            <person name="Chen Y."/>
            <person name="Shah S."/>
            <person name="Dougan E. K."/>
            <person name="Thang M."/>
            <person name="Chan C."/>
        </authorList>
    </citation>
    <scope>NUCLEOTIDE SEQUENCE</scope>
</reference>
<evidence type="ECO:0000259" key="5">
    <source>
        <dbReference type="PROSITE" id="PS00486"/>
    </source>
</evidence>
<dbReference type="PANTHER" id="PTHR11361:SF20">
    <property type="entry name" value="MUTS PROTEIN HOMOLOG 5"/>
    <property type="match status" value="1"/>
</dbReference>
<dbReference type="Gene3D" id="1.10.1420.10">
    <property type="match status" value="1"/>
</dbReference>
<evidence type="ECO:0000313" key="6">
    <source>
        <dbReference type="EMBL" id="CAJ1371696.1"/>
    </source>
</evidence>
<dbReference type="SMART" id="SM00534">
    <property type="entry name" value="MUTSac"/>
    <property type="match status" value="1"/>
</dbReference>
<keyword evidence="7" id="KW-1185">Reference proteome</keyword>
<dbReference type="PANTHER" id="PTHR11361">
    <property type="entry name" value="DNA MISMATCH REPAIR PROTEIN MUTS FAMILY MEMBER"/>
    <property type="match status" value="1"/>
</dbReference>
<dbReference type="GO" id="GO:0006298">
    <property type="term" value="P:mismatch repair"/>
    <property type="evidence" value="ECO:0007669"/>
    <property type="project" value="InterPro"/>
</dbReference>
<dbReference type="GO" id="GO:0030983">
    <property type="term" value="F:mismatched DNA binding"/>
    <property type="evidence" value="ECO:0007669"/>
    <property type="project" value="InterPro"/>
</dbReference>
<dbReference type="PROSITE" id="PS00486">
    <property type="entry name" value="DNA_MISMATCH_REPAIR_2"/>
    <property type="match status" value="1"/>
</dbReference>
<proteinExistence type="inferred from homology"/>
<dbReference type="GO" id="GO:0051026">
    <property type="term" value="P:chiasma assembly"/>
    <property type="evidence" value="ECO:0007669"/>
    <property type="project" value="TreeGrafter"/>
</dbReference>
<accession>A0AA36HM53</accession>
<dbReference type="SUPFAM" id="SSF52540">
    <property type="entry name" value="P-loop containing nucleoside triphosphate hydrolases"/>
    <property type="match status" value="1"/>
</dbReference>
<organism evidence="6 7">
    <name type="scientific">Effrenium voratum</name>
    <dbReference type="NCBI Taxonomy" id="2562239"/>
    <lineage>
        <taxon>Eukaryota</taxon>
        <taxon>Sar</taxon>
        <taxon>Alveolata</taxon>
        <taxon>Dinophyceae</taxon>
        <taxon>Suessiales</taxon>
        <taxon>Symbiodiniaceae</taxon>
        <taxon>Effrenium</taxon>
    </lineage>
</organism>